<dbReference type="Gene3D" id="3.40.190.10">
    <property type="entry name" value="Periplasmic binding protein-like II"/>
    <property type="match status" value="1"/>
</dbReference>
<dbReference type="PANTHER" id="PTHR43649">
    <property type="entry name" value="ARABINOSE-BINDING PROTEIN-RELATED"/>
    <property type="match status" value="1"/>
</dbReference>
<dbReference type="PANTHER" id="PTHR43649:SF33">
    <property type="entry name" value="POLYGALACTURONAN_RHAMNOGALACTURONAN-BINDING PROTEIN YTCQ"/>
    <property type="match status" value="1"/>
</dbReference>
<organism evidence="6 7">
    <name type="scientific">Paenibacillus piri</name>
    <dbReference type="NCBI Taxonomy" id="2547395"/>
    <lineage>
        <taxon>Bacteria</taxon>
        <taxon>Bacillati</taxon>
        <taxon>Bacillota</taxon>
        <taxon>Bacilli</taxon>
        <taxon>Bacillales</taxon>
        <taxon>Paenibacillaceae</taxon>
        <taxon>Paenibacillus</taxon>
    </lineage>
</organism>
<keyword evidence="5" id="KW-0449">Lipoprotein</keyword>
<dbReference type="AlphaFoldDB" id="A0A4R5KTM5"/>
<evidence type="ECO:0000256" key="1">
    <source>
        <dbReference type="ARBA" id="ARBA00022475"/>
    </source>
</evidence>
<dbReference type="InterPro" id="IPR050490">
    <property type="entry name" value="Bact_solute-bd_prot1"/>
</dbReference>
<dbReference type="OrthoDB" id="9782846at2"/>
<name>A0A4R5KTM5_9BACL</name>
<accession>A0A4R5KTM5</accession>
<comment type="caution">
    <text evidence="6">The sequence shown here is derived from an EMBL/GenBank/DDBJ whole genome shotgun (WGS) entry which is preliminary data.</text>
</comment>
<keyword evidence="4" id="KW-0564">Palmitate</keyword>
<dbReference type="Proteomes" id="UP000295636">
    <property type="component" value="Unassembled WGS sequence"/>
</dbReference>
<keyword evidence="2" id="KW-0732">Signal</keyword>
<evidence type="ECO:0000256" key="2">
    <source>
        <dbReference type="ARBA" id="ARBA00022729"/>
    </source>
</evidence>
<sequence length="478" mass="53728">MLIKLIKDQFHLMSRARNKRYNLGRNTYHTSQGVLSLSNEKSISRREFLEKAGKAGLVVLGMATPGFLAACSAVTNQTGKSGAAGGSQEKVKLTFARQGNGQDKSAWDALLKQFMDQNPDIEVQLIYVPGSDWDDYFNKVSVMIAGGTPPDVAHIAIEGTQLFVKKNMAIELTPYMKNDPVDKLDDIHPNIQKAFIIDGKYFGLPFTWNNRVMYFNTKMLGEAKLELPPPTWNLDDFFRYCKELTRDSNGKKQFGYQFKVRMIDNEQWLYSNGAAIFNDDMTKCTLNDPACVESFQFFHDLIYKYKYAPTPSEVGAMGDPFLTQNVAMAAAGYSPVTGYLDQKFTDFNIQSMPTLKKPSTIYGVDGFMIMKDSKHPNETWKFIKFLNSAAAQTQLFSSGIPSRKSVAEEQIPKKPPQNGKLYYESAEVARPVQAPPTFNKLNDVYTRVLGSVFANEVELKKGLDYATSEMQKILDKGL</sequence>
<evidence type="ECO:0000313" key="7">
    <source>
        <dbReference type="Proteomes" id="UP000295636"/>
    </source>
</evidence>
<dbReference type="CDD" id="cd13585">
    <property type="entry name" value="PBP2_TMBP_like"/>
    <property type="match status" value="1"/>
</dbReference>
<evidence type="ECO:0000256" key="4">
    <source>
        <dbReference type="ARBA" id="ARBA00023139"/>
    </source>
</evidence>
<evidence type="ECO:0000256" key="5">
    <source>
        <dbReference type="ARBA" id="ARBA00023288"/>
    </source>
</evidence>
<dbReference type="InterPro" id="IPR006059">
    <property type="entry name" value="SBP"/>
</dbReference>
<proteinExistence type="predicted"/>
<keyword evidence="7" id="KW-1185">Reference proteome</keyword>
<evidence type="ECO:0000313" key="6">
    <source>
        <dbReference type="EMBL" id="TDF98802.1"/>
    </source>
</evidence>
<keyword evidence="1" id="KW-1003">Cell membrane</keyword>
<reference evidence="6 7" key="1">
    <citation type="submission" date="2019-03" db="EMBL/GenBank/DDBJ databases">
        <title>This is whole genome sequence of Paenibacillus sp MS74 strain.</title>
        <authorList>
            <person name="Trinh H.N."/>
        </authorList>
    </citation>
    <scope>NUCLEOTIDE SEQUENCE [LARGE SCALE GENOMIC DNA]</scope>
    <source>
        <strain evidence="6 7">MS74</strain>
    </source>
</reference>
<dbReference type="Pfam" id="PF01547">
    <property type="entry name" value="SBP_bac_1"/>
    <property type="match status" value="1"/>
</dbReference>
<dbReference type="EMBL" id="SMRT01000003">
    <property type="protein sequence ID" value="TDF98802.1"/>
    <property type="molecule type" value="Genomic_DNA"/>
</dbReference>
<evidence type="ECO:0000256" key="3">
    <source>
        <dbReference type="ARBA" id="ARBA00023136"/>
    </source>
</evidence>
<protein>
    <submittedName>
        <fullName evidence="6">Sugar ABC transporter substrate-binding protein</fullName>
    </submittedName>
</protein>
<gene>
    <name evidence="6" type="ORF">E1757_09795</name>
</gene>
<keyword evidence="3" id="KW-0472">Membrane</keyword>
<dbReference type="SUPFAM" id="SSF53850">
    <property type="entry name" value="Periplasmic binding protein-like II"/>
    <property type="match status" value="1"/>
</dbReference>